<dbReference type="Gene3D" id="1.10.260.40">
    <property type="entry name" value="lambda repressor-like DNA-binding domains"/>
    <property type="match status" value="1"/>
</dbReference>
<dbReference type="RefSeq" id="WP_056967373.1">
    <property type="nucleotide sequence ID" value="NZ_AYZF01000013.1"/>
</dbReference>
<evidence type="ECO:0000256" key="1">
    <source>
        <dbReference type="ARBA" id="ARBA00022491"/>
    </source>
</evidence>
<dbReference type="SUPFAM" id="SSF47413">
    <property type="entry name" value="lambda repressor-like DNA-binding domains"/>
    <property type="match status" value="1"/>
</dbReference>
<evidence type="ECO:0000313" key="7">
    <source>
        <dbReference type="EMBL" id="KRN06291.1"/>
    </source>
</evidence>
<organism evidence="7 8">
    <name type="scientific">Liquorilactobacillus sucicola DSM 21376 = JCM 15457</name>
    <dbReference type="NCBI Taxonomy" id="1423806"/>
    <lineage>
        <taxon>Bacteria</taxon>
        <taxon>Bacillati</taxon>
        <taxon>Bacillota</taxon>
        <taxon>Bacilli</taxon>
        <taxon>Lactobacillales</taxon>
        <taxon>Lactobacillaceae</taxon>
        <taxon>Liquorilactobacillus</taxon>
    </lineage>
</organism>
<dbReference type="PRINTS" id="PR00036">
    <property type="entry name" value="HTHLACI"/>
</dbReference>
<dbReference type="PROSITE" id="PS50943">
    <property type="entry name" value="HTH_CROC1"/>
    <property type="match status" value="1"/>
</dbReference>
<dbReference type="Pfam" id="PF13377">
    <property type="entry name" value="Peripla_BP_3"/>
    <property type="match status" value="1"/>
</dbReference>
<dbReference type="InterPro" id="IPR001387">
    <property type="entry name" value="Cro/C1-type_HTH"/>
</dbReference>
<dbReference type="SUPFAM" id="SSF53822">
    <property type="entry name" value="Periplasmic binding protein-like I"/>
    <property type="match status" value="1"/>
</dbReference>
<dbReference type="InterPro" id="IPR028082">
    <property type="entry name" value="Peripla_BP_I"/>
</dbReference>
<dbReference type="STRING" id="1423806.FD15_GL001493"/>
<evidence type="ECO:0000256" key="4">
    <source>
        <dbReference type="ARBA" id="ARBA00023163"/>
    </source>
</evidence>
<evidence type="ECO:0000313" key="8">
    <source>
        <dbReference type="Proteomes" id="UP000050961"/>
    </source>
</evidence>
<dbReference type="PROSITE" id="PS00356">
    <property type="entry name" value="HTH_LACI_1"/>
    <property type="match status" value="1"/>
</dbReference>
<keyword evidence="4" id="KW-0804">Transcription</keyword>
<keyword evidence="3" id="KW-0238">DNA-binding</keyword>
<evidence type="ECO:0000259" key="6">
    <source>
        <dbReference type="PROSITE" id="PS50943"/>
    </source>
</evidence>
<dbReference type="GO" id="GO:0000976">
    <property type="term" value="F:transcription cis-regulatory region binding"/>
    <property type="evidence" value="ECO:0007669"/>
    <property type="project" value="TreeGrafter"/>
</dbReference>
<keyword evidence="2" id="KW-0805">Transcription regulation</keyword>
<dbReference type="CDD" id="cd01392">
    <property type="entry name" value="HTH_LacI"/>
    <property type="match status" value="1"/>
</dbReference>
<dbReference type="PANTHER" id="PTHR30146:SF95">
    <property type="entry name" value="RIBOSE OPERON REPRESSOR"/>
    <property type="match status" value="1"/>
</dbReference>
<dbReference type="PROSITE" id="PS50932">
    <property type="entry name" value="HTH_LACI_2"/>
    <property type="match status" value="1"/>
</dbReference>
<dbReference type="Pfam" id="PF00356">
    <property type="entry name" value="LacI"/>
    <property type="match status" value="1"/>
</dbReference>
<evidence type="ECO:0000259" key="5">
    <source>
        <dbReference type="PROSITE" id="PS50932"/>
    </source>
</evidence>
<protein>
    <submittedName>
        <fullName evidence="7">LacI family transcription regulator</fullName>
    </submittedName>
</protein>
<dbReference type="SMART" id="SM00354">
    <property type="entry name" value="HTH_LACI"/>
    <property type="match status" value="1"/>
</dbReference>
<name>A0A0R2DSA8_9LACO</name>
<dbReference type="Proteomes" id="UP000050961">
    <property type="component" value="Unassembled WGS sequence"/>
</dbReference>
<sequence length="340" mass="37952">MGKKMSIKEIAKLSGVSVSTVSRVINDNGRFSEDTRQRVLKTIKKYNYQTNTLAKGLRMRRSNTIGIIVPDLSNTFFSSLVEKMENQFFSKNYSTIICDTGRNSDKEEAYIRMLEAKLTDGLIVISGKKTFDTNILSRPMPVVCIDRKPKGKKTLFVSSNHYQGAVIATTELLKAGTQPTLFKVSRNSSSILDRIRGFKDTMKKMGAELHNSSIISLSSDYRAGSDDRRLEIRNKLRKLINADKLPLGIFATSDTLAADIMIAARDLHLSIPGDLKIIGFDDAPISRYCYPQLTTIRQDISQIASQASQHLINAINNTDDDAEDSEDTIIDVQLVERSTV</sequence>
<proteinExistence type="predicted"/>
<dbReference type="CDD" id="cd06291">
    <property type="entry name" value="PBP1_Qymf-like"/>
    <property type="match status" value="1"/>
</dbReference>
<dbReference type="AlphaFoldDB" id="A0A0R2DSA8"/>
<dbReference type="PANTHER" id="PTHR30146">
    <property type="entry name" value="LACI-RELATED TRANSCRIPTIONAL REPRESSOR"/>
    <property type="match status" value="1"/>
</dbReference>
<dbReference type="InterPro" id="IPR046335">
    <property type="entry name" value="LacI/GalR-like_sensor"/>
</dbReference>
<dbReference type="PATRIC" id="fig|1423806.3.peg.1513"/>
<feature type="domain" description="HTH lacI-type" evidence="5">
    <location>
        <begin position="5"/>
        <end position="59"/>
    </location>
</feature>
<evidence type="ECO:0000256" key="2">
    <source>
        <dbReference type="ARBA" id="ARBA00023015"/>
    </source>
</evidence>
<feature type="domain" description="HTH cro/C1-type" evidence="6">
    <location>
        <begin position="3"/>
        <end position="49"/>
    </location>
</feature>
<keyword evidence="1" id="KW-0678">Repressor</keyword>
<dbReference type="InterPro" id="IPR000843">
    <property type="entry name" value="HTH_LacI"/>
</dbReference>
<gene>
    <name evidence="7" type="ORF">FD15_GL001493</name>
</gene>
<comment type="caution">
    <text evidence="7">The sequence shown here is derived from an EMBL/GenBank/DDBJ whole genome shotgun (WGS) entry which is preliminary data.</text>
</comment>
<dbReference type="GO" id="GO:0003700">
    <property type="term" value="F:DNA-binding transcription factor activity"/>
    <property type="evidence" value="ECO:0007669"/>
    <property type="project" value="TreeGrafter"/>
</dbReference>
<dbReference type="InterPro" id="IPR010982">
    <property type="entry name" value="Lambda_DNA-bd_dom_sf"/>
</dbReference>
<dbReference type="EMBL" id="AYZF01000013">
    <property type="protein sequence ID" value="KRN06291.1"/>
    <property type="molecule type" value="Genomic_DNA"/>
</dbReference>
<accession>A0A0R2DSA8</accession>
<dbReference type="eggNOG" id="COG1609">
    <property type="taxonomic scope" value="Bacteria"/>
</dbReference>
<evidence type="ECO:0000256" key="3">
    <source>
        <dbReference type="ARBA" id="ARBA00023125"/>
    </source>
</evidence>
<reference evidence="7 8" key="1">
    <citation type="journal article" date="2015" name="Genome Announc.">
        <title>Expanding the biotechnology potential of lactobacilli through comparative genomics of 213 strains and associated genera.</title>
        <authorList>
            <person name="Sun Z."/>
            <person name="Harris H.M."/>
            <person name="McCann A."/>
            <person name="Guo C."/>
            <person name="Argimon S."/>
            <person name="Zhang W."/>
            <person name="Yang X."/>
            <person name="Jeffery I.B."/>
            <person name="Cooney J.C."/>
            <person name="Kagawa T.F."/>
            <person name="Liu W."/>
            <person name="Song Y."/>
            <person name="Salvetti E."/>
            <person name="Wrobel A."/>
            <person name="Rasinkangas P."/>
            <person name="Parkhill J."/>
            <person name="Rea M.C."/>
            <person name="O'Sullivan O."/>
            <person name="Ritari J."/>
            <person name="Douillard F.P."/>
            <person name="Paul Ross R."/>
            <person name="Yang R."/>
            <person name="Briner A.E."/>
            <person name="Felis G.E."/>
            <person name="de Vos W.M."/>
            <person name="Barrangou R."/>
            <person name="Klaenhammer T.R."/>
            <person name="Caufield P.W."/>
            <person name="Cui Y."/>
            <person name="Zhang H."/>
            <person name="O'Toole P.W."/>
        </authorList>
    </citation>
    <scope>NUCLEOTIDE SEQUENCE [LARGE SCALE GENOMIC DNA]</scope>
    <source>
        <strain evidence="7 8">DSM 21376</strain>
    </source>
</reference>
<dbReference type="Gene3D" id="3.40.50.2300">
    <property type="match status" value="2"/>
</dbReference>
<keyword evidence="8" id="KW-1185">Reference proteome</keyword>